<keyword evidence="2" id="KW-1185">Reference proteome</keyword>
<accession>A0A923RRJ9</accession>
<dbReference type="Gene3D" id="3.90.1720.10">
    <property type="entry name" value="endopeptidase domain like (from Nostoc punctiforme)"/>
    <property type="match status" value="1"/>
</dbReference>
<dbReference type="RefSeq" id="WP_186876443.1">
    <property type="nucleotide sequence ID" value="NZ_JACOPF010000002.1"/>
</dbReference>
<proteinExistence type="predicted"/>
<dbReference type="EMBL" id="JACOPF010000002">
    <property type="protein sequence ID" value="MBC5689793.1"/>
    <property type="molecule type" value="Genomic_DNA"/>
</dbReference>
<name>A0A923RRJ9_9FIRM</name>
<protein>
    <submittedName>
        <fullName evidence="1">CHAP domain-containing protein</fullName>
    </submittedName>
</protein>
<comment type="caution">
    <text evidence="1">The sequence shown here is derived from an EMBL/GenBank/DDBJ whole genome shotgun (WGS) entry which is preliminary data.</text>
</comment>
<dbReference type="AlphaFoldDB" id="A0A923RRJ9"/>
<evidence type="ECO:0000313" key="2">
    <source>
        <dbReference type="Proteomes" id="UP000652477"/>
    </source>
</evidence>
<organism evidence="1 2">
    <name type="scientific">Mediterraneibacter hominis</name>
    <dbReference type="NCBI Taxonomy" id="2763054"/>
    <lineage>
        <taxon>Bacteria</taxon>
        <taxon>Bacillati</taxon>
        <taxon>Bacillota</taxon>
        <taxon>Clostridia</taxon>
        <taxon>Lachnospirales</taxon>
        <taxon>Lachnospiraceae</taxon>
        <taxon>Mediterraneibacter</taxon>
    </lineage>
</organism>
<sequence length="305" mass="33891">MATVQQVIAQAQKYIGVSGTDNIFNTWYWGFHCYDAGTYPWCAAFQSYIANELGGLGYDKSAAASGIFNQLPRIADKDVQPGDYVCFNWDGRTDTSWMDHIALVTEFNYSSGYMKVIEGNGGSGGGCVQETVYNNNSSYFTAFCRPQYTGSNNAVDADNGGIDIYYSVMLEDGTILPEIKNLEPDSSGDDFAGIRGREIYGIAIRVTKGNIKYRVRTVDGVLHEFVDGCDFSDYYNGYAGDGEHAIATLEAYLYSPNGDKYIYYRLSPVNQDYYPYQRDMDKNALMDGYAGKVGVPVDRLQMYIG</sequence>
<reference evidence="1" key="1">
    <citation type="submission" date="2020-08" db="EMBL/GenBank/DDBJ databases">
        <title>Genome public.</title>
        <authorList>
            <person name="Liu C."/>
            <person name="Sun Q."/>
        </authorList>
    </citation>
    <scope>NUCLEOTIDE SEQUENCE</scope>
    <source>
        <strain evidence="1">NSJ-55</strain>
    </source>
</reference>
<gene>
    <name evidence="1" type="ORF">H8S37_12790</name>
</gene>
<dbReference type="Proteomes" id="UP000652477">
    <property type="component" value="Unassembled WGS sequence"/>
</dbReference>
<evidence type="ECO:0000313" key="1">
    <source>
        <dbReference type="EMBL" id="MBC5689793.1"/>
    </source>
</evidence>